<organism evidence="1 2">
    <name type="scientific">Candidatus Yanofskybacteria bacterium RIFCSPHIGHO2_01_FULL_41_26</name>
    <dbReference type="NCBI Taxonomy" id="1802661"/>
    <lineage>
        <taxon>Bacteria</taxon>
        <taxon>Candidatus Yanofskyibacteriota</taxon>
    </lineage>
</organism>
<dbReference type="AlphaFoldDB" id="A0A1F8EE91"/>
<evidence type="ECO:0000313" key="1">
    <source>
        <dbReference type="EMBL" id="OGM98927.1"/>
    </source>
</evidence>
<comment type="caution">
    <text evidence="1">The sequence shown here is derived from an EMBL/GenBank/DDBJ whole genome shotgun (WGS) entry which is preliminary data.</text>
</comment>
<name>A0A1F8EE91_9BACT</name>
<sequence>MDKILKGNYKIPGLKDTDAPKEEKPVSLGEEFEAAALKKLGGSITFVKKDFTWRGTKDDI</sequence>
<dbReference type="EMBL" id="MGJB01000006">
    <property type="protein sequence ID" value="OGM98927.1"/>
    <property type="molecule type" value="Genomic_DNA"/>
</dbReference>
<dbReference type="Proteomes" id="UP000176893">
    <property type="component" value="Unassembled WGS sequence"/>
</dbReference>
<reference evidence="1 2" key="1">
    <citation type="journal article" date="2016" name="Nat. Commun.">
        <title>Thousands of microbial genomes shed light on interconnected biogeochemical processes in an aquifer system.</title>
        <authorList>
            <person name="Anantharaman K."/>
            <person name="Brown C.T."/>
            <person name="Hug L.A."/>
            <person name="Sharon I."/>
            <person name="Castelle C.J."/>
            <person name="Probst A.J."/>
            <person name="Thomas B.C."/>
            <person name="Singh A."/>
            <person name="Wilkins M.J."/>
            <person name="Karaoz U."/>
            <person name="Brodie E.L."/>
            <person name="Williams K.H."/>
            <person name="Hubbard S.S."/>
            <person name="Banfield J.F."/>
        </authorList>
    </citation>
    <scope>NUCLEOTIDE SEQUENCE [LARGE SCALE GENOMIC DNA]</scope>
</reference>
<evidence type="ECO:0000313" key="2">
    <source>
        <dbReference type="Proteomes" id="UP000176893"/>
    </source>
</evidence>
<protein>
    <submittedName>
        <fullName evidence="1">Uncharacterized protein</fullName>
    </submittedName>
</protein>
<dbReference type="STRING" id="1802661.A2649_01000"/>
<proteinExistence type="predicted"/>
<gene>
    <name evidence="1" type="ORF">A2649_01000</name>
</gene>
<accession>A0A1F8EE91</accession>